<reference evidence="3 4" key="1">
    <citation type="submission" date="2018-08" db="EMBL/GenBank/DDBJ databases">
        <title>A genome reference for cultivated species of the human gut microbiota.</title>
        <authorList>
            <person name="Zou Y."/>
            <person name="Xue W."/>
            <person name="Luo G."/>
        </authorList>
    </citation>
    <scope>NUCLEOTIDE SEQUENCE [LARGE SCALE GENOMIC DNA]</scope>
    <source>
        <strain evidence="3 4">TF05-12AC</strain>
    </source>
</reference>
<accession>A0A3E3IFV1</accession>
<dbReference type="EMBL" id="QVME01000010">
    <property type="protein sequence ID" value="RGE65958.1"/>
    <property type="molecule type" value="Genomic_DNA"/>
</dbReference>
<keyword evidence="1" id="KW-0732">Signal</keyword>
<dbReference type="Gene3D" id="3.10.500.10">
    <property type="entry name" value="Staphopain proregion domain"/>
    <property type="match status" value="1"/>
</dbReference>
<dbReference type="RefSeq" id="WP_024731157.1">
    <property type="nucleotide sequence ID" value="NZ_CP094682.1"/>
</dbReference>
<evidence type="ECO:0000313" key="3">
    <source>
        <dbReference type="EMBL" id="RGE65958.1"/>
    </source>
</evidence>
<evidence type="ECO:0000256" key="1">
    <source>
        <dbReference type="SAM" id="SignalP"/>
    </source>
</evidence>
<dbReference type="EMBL" id="VIQT01000008">
    <property type="protein sequence ID" value="NDO38447.1"/>
    <property type="molecule type" value="Genomic_DNA"/>
</dbReference>
<dbReference type="AlphaFoldDB" id="A0A3E3IFV1"/>
<evidence type="ECO:0000313" key="5">
    <source>
        <dbReference type="Proteomes" id="UP000462501"/>
    </source>
</evidence>
<comment type="caution">
    <text evidence="3">The sequence shown here is derived from an EMBL/GenBank/DDBJ whole genome shotgun (WGS) entry which is preliminary data.</text>
</comment>
<protein>
    <recommendedName>
        <fullName evidence="6">Peptidase C39-like domain-containing protein</fullName>
    </recommendedName>
</protein>
<evidence type="ECO:0000313" key="4">
    <source>
        <dbReference type="Proteomes" id="UP000260828"/>
    </source>
</evidence>
<reference evidence="2 5" key="2">
    <citation type="submission" date="2019-06" db="EMBL/GenBank/DDBJ databases">
        <title>Draft genome sequences of 15 bacterial species constituting the stable defined intestinal microbiota of the GM15 gnotobiotic mouse model.</title>
        <authorList>
            <person name="Elie C."/>
            <person name="Mathieu A."/>
            <person name="Saliou A."/>
            <person name="Darnaud M."/>
            <person name="Leulier F."/>
            <person name="Tamellini A."/>
        </authorList>
    </citation>
    <scope>NUCLEOTIDE SEQUENCE [LARGE SCALE GENOMIC DNA]</scope>
    <source>
        <strain evidence="2 5">JM4-15</strain>
    </source>
</reference>
<evidence type="ECO:0000313" key="2">
    <source>
        <dbReference type="EMBL" id="NDO38447.1"/>
    </source>
</evidence>
<feature type="signal peptide" evidence="1">
    <location>
        <begin position="1"/>
        <end position="23"/>
    </location>
</feature>
<dbReference type="Proteomes" id="UP000462501">
    <property type="component" value="Unassembled WGS sequence"/>
</dbReference>
<feature type="chain" id="PRO_5036080143" description="Peptidase C39-like domain-containing protein" evidence="1">
    <location>
        <begin position="24"/>
        <end position="366"/>
    </location>
</feature>
<organism evidence="3 4">
    <name type="scientific">Anaerotruncus colihominis</name>
    <dbReference type="NCBI Taxonomy" id="169435"/>
    <lineage>
        <taxon>Bacteria</taxon>
        <taxon>Bacillati</taxon>
        <taxon>Bacillota</taxon>
        <taxon>Clostridia</taxon>
        <taxon>Eubacteriales</taxon>
        <taxon>Oscillospiraceae</taxon>
        <taxon>Anaerotruncus</taxon>
    </lineage>
</organism>
<dbReference type="Proteomes" id="UP000260828">
    <property type="component" value="Unassembled WGS sequence"/>
</dbReference>
<name>A0A3E3IFV1_9FIRM</name>
<sequence>MKKMISILLALSTAIVMCMPLCAEEPESGGIRNVFSDNDISCIQNLLLAWLSTDGPSENIDSVQVGDKIPAYEYVDSSLVTFDSASYYPVYSDHEILGVLGIHGNKSDPTYSFGSEWASQIDEYIKSNRSEFCIVVTENQLFFKTSDEAELIEEYRFAMPEVNAVADSPSAESILAAQNSDQTEYYSDREKYSLAIPPQTRAAYVANINVGTYKQTRGECWAAATMLIGKFITKNNAYTPFAICDKMGIGYDAGGSDQDIVDALNTCYGVKGTLQGVLTPNQMEPHVSKQRPGCINWLEVNRRYGHSTAFCGYSSDSSASRYGIRISDSNTGAYKWLYKNGQPSQKLGFQYTYGGLTYNWKSTITT</sequence>
<dbReference type="InterPro" id="IPR037155">
    <property type="entry name" value="Staphopain_pro_sf"/>
</dbReference>
<dbReference type="GeneID" id="72463417"/>
<evidence type="ECO:0008006" key="6">
    <source>
        <dbReference type="Google" id="ProtNLM"/>
    </source>
</evidence>
<proteinExistence type="predicted"/>
<gene>
    <name evidence="3" type="ORF">DXC40_15500</name>
    <name evidence="2" type="ORF">FMM72_04150</name>
</gene>